<name>A0A7V5H3B9_CALAY</name>
<evidence type="ECO:0000256" key="5">
    <source>
        <dbReference type="ARBA" id="ARBA00023136"/>
    </source>
</evidence>
<evidence type="ECO:0000256" key="6">
    <source>
        <dbReference type="SAM" id="Phobius"/>
    </source>
</evidence>
<organism evidence="7">
    <name type="scientific">Caldithrix abyssi</name>
    <dbReference type="NCBI Taxonomy" id="187145"/>
    <lineage>
        <taxon>Bacteria</taxon>
        <taxon>Pseudomonadati</taxon>
        <taxon>Calditrichota</taxon>
        <taxon>Calditrichia</taxon>
        <taxon>Calditrichales</taxon>
        <taxon>Calditrichaceae</taxon>
        <taxon>Caldithrix</taxon>
    </lineage>
</organism>
<keyword evidence="3 6" id="KW-0812">Transmembrane</keyword>
<dbReference type="EMBL" id="DRTD01000362">
    <property type="protein sequence ID" value="HHE55096.1"/>
    <property type="molecule type" value="Genomic_DNA"/>
</dbReference>
<dbReference type="InterPro" id="IPR012902">
    <property type="entry name" value="N_methyl_site"/>
</dbReference>
<dbReference type="GO" id="GO:0016020">
    <property type="term" value="C:membrane"/>
    <property type="evidence" value="ECO:0007669"/>
    <property type="project" value="UniProtKB-SubCell"/>
</dbReference>
<dbReference type="Proteomes" id="UP000886111">
    <property type="component" value="Unassembled WGS sequence"/>
</dbReference>
<keyword evidence="2" id="KW-0488">Methylation</keyword>
<dbReference type="NCBIfam" id="TIGR02532">
    <property type="entry name" value="IV_pilin_GFxxxE"/>
    <property type="match status" value="1"/>
</dbReference>
<proteinExistence type="predicted"/>
<feature type="transmembrane region" description="Helical" evidence="6">
    <location>
        <begin position="12"/>
        <end position="34"/>
    </location>
</feature>
<comment type="caution">
    <text evidence="7">The sequence shown here is derived from an EMBL/GenBank/DDBJ whole genome shotgun (WGS) entry which is preliminary data.</text>
</comment>
<dbReference type="Gene3D" id="3.30.700.10">
    <property type="entry name" value="Glycoprotein, Type 4 Pilin"/>
    <property type="match status" value="1"/>
</dbReference>
<evidence type="ECO:0000256" key="4">
    <source>
        <dbReference type="ARBA" id="ARBA00022989"/>
    </source>
</evidence>
<reference evidence="7" key="1">
    <citation type="journal article" date="2020" name="mSystems">
        <title>Genome- and Community-Level Interaction Insights into Carbon Utilization and Element Cycling Functions of Hydrothermarchaeota in Hydrothermal Sediment.</title>
        <authorList>
            <person name="Zhou Z."/>
            <person name="Liu Y."/>
            <person name="Xu W."/>
            <person name="Pan J."/>
            <person name="Luo Z.H."/>
            <person name="Li M."/>
        </authorList>
    </citation>
    <scope>NUCLEOTIDE SEQUENCE [LARGE SCALE GENOMIC DNA]</scope>
    <source>
        <strain evidence="7">HyVt-76</strain>
    </source>
</reference>
<sequence length="114" mass="12275">MRALRNQKGFTLIELVVVIVILGVLAAIAVPRYMDLTKNANVTRDQANAKAIEAAIMMHFANQVMADPTYTLDKAVADYKANPGSFFTDGKVPKKSDGSEFSVSVNASGALEIK</sequence>
<evidence type="ECO:0000256" key="1">
    <source>
        <dbReference type="ARBA" id="ARBA00004167"/>
    </source>
</evidence>
<evidence type="ECO:0000313" key="7">
    <source>
        <dbReference type="EMBL" id="HHE55096.1"/>
    </source>
</evidence>
<protein>
    <submittedName>
        <fullName evidence="7">Prepilin-type N-terminal cleavage/methylation domain-containing protein</fullName>
    </submittedName>
</protein>
<keyword evidence="4 6" id="KW-1133">Transmembrane helix</keyword>
<dbReference type="SUPFAM" id="SSF54523">
    <property type="entry name" value="Pili subunits"/>
    <property type="match status" value="1"/>
</dbReference>
<gene>
    <name evidence="7" type="ORF">ENL21_04890</name>
</gene>
<dbReference type="PANTHER" id="PTHR30093:SF44">
    <property type="entry name" value="TYPE II SECRETION SYSTEM CORE PROTEIN G"/>
    <property type="match status" value="1"/>
</dbReference>
<comment type="subcellular location">
    <subcellularLocation>
        <location evidence="1">Membrane</location>
        <topology evidence="1">Single-pass membrane protein</topology>
    </subcellularLocation>
</comment>
<dbReference type="InterPro" id="IPR045584">
    <property type="entry name" value="Pilin-like"/>
</dbReference>
<keyword evidence="5 6" id="KW-0472">Membrane</keyword>
<evidence type="ECO:0000256" key="2">
    <source>
        <dbReference type="ARBA" id="ARBA00022481"/>
    </source>
</evidence>
<accession>A0A7V5H3B9</accession>
<dbReference type="PANTHER" id="PTHR30093">
    <property type="entry name" value="GENERAL SECRETION PATHWAY PROTEIN G"/>
    <property type="match status" value="1"/>
</dbReference>
<dbReference type="AlphaFoldDB" id="A0A7V5H3B9"/>
<evidence type="ECO:0000256" key="3">
    <source>
        <dbReference type="ARBA" id="ARBA00022692"/>
    </source>
</evidence>
<dbReference type="PROSITE" id="PS00409">
    <property type="entry name" value="PROKAR_NTER_METHYL"/>
    <property type="match status" value="1"/>
</dbReference>
<dbReference type="Pfam" id="PF07963">
    <property type="entry name" value="N_methyl"/>
    <property type="match status" value="1"/>
</dbReference>